<sequence>MARLSSLEARVLSLVAVRDSLLMEGKVLLVVELVLMVTVRALVTMVSLMARVSGSLLGRSWNVWVKHVYRELNQIADCLAKSVVQQLEPYVILHTAPSFVQQF</sequence>
<dbReference type="Proteomes" id="UP001630127">
    <property type="component" value="Unassembled WGS sequence"/>
</dbReference>
<proteinExistence type="predicted"/>
<dbReference type="EMBL" id="JBJUIK010000001">
    <property type="protein sequence ID" value="KAL3537879.1"/>
    <property type="molecule type" value="Genomic_DNA"/>
</dbReference>
<keyword evidence="1" id="KW-1133">Transmembrane helix</keyword>
<keyword evidence="3" id="KW-1185">Reference proteome</keyword>
<evidence type="ECO:0008006" key="4">
    <source>
        <dbReference type="Google" id="ProtNLM"/>
    </source>
</evidence>
<feature type="transmembrane region" description="Helical" evidence="1">
    <location>
        <begin position="27"/>
        <end position="50"/>
    </location>
</feature>
<reference evidence="2 3" key="1">
    <citation type="submission" date="2024-11" db="EMBL/GenBank/DDBJ databases">
        <title>A near-complete genome assembly of Cinchona calisaya.</title>
        <authorList>
            <person name="Lian D.C."/>
            <person name="Zhao X.W."/>
            <person name="Wei L."/>
        </authorList>
    </citation>
    <scope>NUCLEOTIDE SEQUENCE [LARGE SCALE GENOMIC DNA]</scope>
    <source>
        <tissue evidence="2">Nenye</tissue>
    </source>
</reference>
<gene>
    <name evidence="2" type="ORF">ACH5RR_001245</name>
</gene>
<evidence type="ECO:0000256" key="1">
    <source>
        <dbReference type="SAM" id="Phobius"/>
    </source>
</evidence>
<keyword evidence="1" id="KW-0812">Transmembrane</keyword>
<organism evidence="2 3">
    <name type="scientific">Cinchona calisaya</name>
    <dbReference type="NCBI Taxonomy" id="153742"/>
    <lineage>
        <taxon>Eukaryota</taxon>
        <taxon>Viridiplantae</taxon>
        <taxon>Streptophyta</taxon>
        <taxon>Embryophyta</taxon>
        <taxon>Tracheophyta</taxon>
        <taxon>Spermatophyta</taxon>
        <taxon>Magnoliopsida</taxon>
        <taxon>eudicotyledons</taxon>
        <taxon>Gunneridae</taxon>
        <taxon>Pentapetalae</taxon>
        <taxon>asterids</taxon>
        <taxon>lamiids</taxon>
        <taxon>Gentianales</taxon>
        <taxon>Rubiaceae</taxon>
        <taxon>Cinchonoideae</taxon>
        <taxon>Cinchoneae</taxon>
        <taxon>Cinchona</taxon>
    </lineage>
</organism>
<protein>
    <recommendedName>
        <fullName evidence="4">RNase H type-1 domain-containing protein</fullName>
    </recommendedName>
</protein>
<evidence type="ECO:0000313" key="3">
    <source>
        <dbReference type="Proteomes" id="UP001630127"/>
    </source>
</evidence>
<evidence type="ECO:0000313" key="2">
    <source>
        <dbReference type="EMBL" id="KAL3537879.1"/>
    </source>
</evidence>
<name>A0ABD3B351_9GENT</name>
<comment type="caution">
    <text evidence="2">The sequence shown here is derived from an EMBL/GenBank/DDBJ whole genome shotgun (WGS) entry which is preliminary data.</text>
</comment>
<accession>A0ABD3B351</accession>
<dbReference type="AlphaFoldDB" id="A0ABD3B351"/>
<keyword evidence="1" id="KW-0472">Membrane</keyword>